<dbReference type="InterPro" id="IPR041518">
    <property type="entry name" value="Bac_GH3_C"/>
</dbReference>
<evidence type="ECO:0000256" key="5">
    <source>
        <dbReference type="ARBA" id="ARBA00023295"/>
    </source>
</evidence>
<dbReference type="Gene3D" id="3.40.50.10870">
    <property type="entry name" value="Glycosyl hydrolase family 3"/>
    <property type="match status" value="1"/>
</dbReference>
<feature type="domain" description="Bacterial Glycosyl hydrolase family 3 C-terminal" evidence="7">
    <location>
        <begin position="387"/>
        <end position="519"/>
    </location>
</feature>
<dbReference type="InterPro" id="IPR050226">
    <property type="entry name" value="NagZ_Beta-hexosaminidase"/>
</dbReference>
<comment type="catalytic activity">
    <reaction evidence="1">
        <text>Hydrolysis of terminal non-reducing N-acetyl-D-hexosamine residues in N-acetyl-beta-D-hexosaminides.</text>
        <dbReference type="EC" id="3.2.1.52"/>
    </reaction>
</comment>
<evidence type="ECO:0000256" key="3">
    <source>
        <dbReference type="ARBA" id="ARBA00012663"/>
    </source>
</evidence>
<dbReference type="EC" id="3.2.1.52" evidence="3"/>
<reference evidence="8 9" key="1">
    <citation type="submission" date="2014-08" db="EMBL/GenBank/DDBJ databases">
        <title>Comparative genomics reveals surprising divergence of two closely related strains of uncultivated UCYN-A cyanobacteria.</title>
        <authorList>
            <person name="Bombar D."/>
            <person name="Heller P."/>
            <person name="Sanchez-Baracaldo P."/>
            <person name="Carter B.J."/>
            <person name="Zert J.P."/>
        </authorList>
    </citation>
    <scope>NUCLEOTIDE SEQUENCE [LARGE SCALE GENOMIC DNA]</scope>
</reference>
<dbReference type="GO" id="GO:0009254">
    <property type="term" value="P:peptidoglycan turnover"/>
    <property type="evidence" value="ECO:0007669"/>
    <property type="project" value="TreeGrafter"/>
</dbReference>
<dbReference type="Pfam" id="PF00933">
    <property type="entry name" value="Glyco_hydro_3"/>
    <property type="match status" value="1"/>
</dbReference>
<dbReference type="GO" id="GO:0004563">
    <property type="term" value="F:beta-N-acetylhexosaminidase activity"/>
    <property type="evidence" value="ECO:0007669"/>
    <property type="project" value="UniProtKB-EC"/>
</dbReference>
<dbReference type="EMBL" id="JPSP01000007">
    <property type="protein sequence ID" value="KFF41450.1"/>
    <property type="molecule type" value="Genomic_DNA"/>
</dbReference>
<evidence type="ECO:0000259" key="7">
    <source>
        <dbReference type="Pfam" id="PF18034"/>
    </source>
</evidence>
<dbReference type="STRING" id="1527444.ucyna2_00763"/>
<dbReference type="Proteomes" id="UP000028922">
    <property type="component" value="Unassembled WGS sequence"/>
</dbReference>
<name>A0A086CGY6_9CHRO</name>
<keyword evidence="5 8" id="KW-0326">Glycosidase</keyword>
<dbReference type="eggNOG" id="COG1472">
    <property type="taxonomic scope" value="Bacteria"/>
</dbReference>
<organism evidence="8 9">
    <name type="scientific">Candidatus Atelocyanobacterium thalassa isolate SIO64986</name>
    <dbReference type="NCBI Taxonomy" id="1527444"/>
    <lineage>
        <taxon>Bacteria</taxon>
        <taxon>Bacillati</taxon>
        <taxon>Cyanobacteriota</taxon>
        <taxon>Cyanophyceae</taxon>
        <taxon>Oscillatoriophycideae</taxon>
        <taxon>Chroococcales</taxon>
        <taxon>Aphanothecaceae</taxon>
        <taxon>Candidatus Atelocyanobacterium</taxon>
        <taxon>Candidatus Atelocyanobacterium thalassae</taxon>
    </lineage>
</organism>
<feature type="domain" description="Glycoside hydrolase family 3 N-terminal" evidence="6">
    <location>
        <begin position="9"/>
        <end position="337"/>
    </location>
</feature>
<sequence>MLPDWKKFTLRQKIGQMIIVRASGFLFDHERRYPTWEASNDKLFSWLNTLNIGGVILLGGSAAEITLRTRQLQKLSRVPLFIAADIEEGVGQRFSGATEFPPPMALGEIAKYDLETAIELTYNMGKIIGKEALSIGINWILAPIVDINNNHNNPVINIRSFGETPEIVSQLAKAFIEGTKNYPILTTAKHFPGHGNTDNDSHIELPIINSDSKRLNNLELVPFREVINAKVDSIMSAHILINAWDKKNPATLSKKILTEQLRKNLNFEGLIITDALIMGGISKYFSPEEIAIKAIKAGANILLMPDNLNNTIETINDAVESGELEIEAIDQSLDKIWKAKNKIYNYRHDIDSVYTLSDQNTQKVVTNIIHKSIRTSSKLPLKTIVKNKKRNLIVVDNLLSISFLTQQSPGITIPKSLGYDLQIVESINLQNVLDDNRLTLLQIFMRGNPFRANADLCDKSKASCLKLFSTSLPQGLIVYGSPYVLDWFIKINVTQNLPWIFSYGQTIESQEVACRKLFDLFDENSAQTSRFSDDIFV</sequence>
<evidence type="ECO:0000256" key="1">
    <source>
        <dbReference type="ARBA" id="ARBA00001231"/>
    </source>
</evidence>
<dbReference type="InterPro" id="IPR001764">
    <property type="entry name" value="Glyco_hydro_3_N"/>
</dbReference>
<dbReference type="Gene3D" id="3.20.20.300">
    <property type="entry name" value="Glycoside hydrolase, family 3, N-terminal domain"/>
    <property type="match status" value="1"/>
</dbReference>
<dbReference type="SUPFAM" id="SSF51445">
    <property type="entry name" value="(Trans)glycosidases"/>
    <property type="match status" value="1"/>
</dbReference>
<evidence type="ECO:0000313" key="8">
    <source>
        <dbReference type="EMBL" id="KFF41450.1"/>
    </source>
</evidence>
<evidence type="ECO:0000256" key="2">
    <source>
        <dbReference type="ARBA" id="ARBA00005336"/>
    </source>
</evidence>
<dbReference type="InterPro" id="IPR017853">
    <property type="entry name" value="GH"/>
</dbReference>
<comment type="similarity">
    <text evidence="2">Belongs to the glycosyl hydrolase 3 family.</text>
</comment>
<proteinExistence type="inferred from homology"/>
<dbReference type="AlphaFoldDB" id="A0A086CGY6"/>
<accession>A0A086CGY6</accession>
<protein>
    <recommendedName>
        <fullName evidence="3">beta-N-acetylhexosaminidase</fullName>
        <ecNumber evidence="3">3.2.1.52</ecNumber>
    </recommendedName>
</protein>
<gene>
    <name evidence="8" type="ORF">ucyna2_00763</name>
</gene>
<comment type="caution">
    <text evidence="8">The sequence shown here is derived from an EMBL/GenBank/DDBJ whole genome shotgun (WGS) entry which is preliminary data.</text>
</comment>
<dbReference type="PANTHER" id="PTHR30480:SF13">
    <property type="entry name" value="BETA-HEXOSAMINIDASE"/>
    <property type="match status" value="1"/>
</dbReference>
<keyword evidence="4 8" id="KW-0378">Hydrolase</keyword>
<dbReference type="PATRIC" id="fig|1527444.3.peg.726"/>
<dbReference type="Pfam" id="PF18034">
    <property type="entry name" value="Bac_GH3_C"/>
    <property type="match status" value="1"/>
</dbReference>
<dbReference type="PANTHER" id="PTHR30480">
    <property type="entry name" value="BETA-HEXOSAMINIDASE-RELATED"/>
    <property type="match status" value="1"/>
</dbReference>
<dbReference type="GO" id="GO:0005975">
    <property type="term" value="P:carbohydrate metabolic process"/>
    <property type="evidence" value="ECO:0007669"/>
    <property type="project" value="InterPro"/>
</dbReference>
<evidence type="ECO:0000256" key="4">
    <source>
        <dbReference type="ARBA" id="ARBA00022801"/>
    </source>
</evidence>
<evidence type="ECO:0000259" key="6">
    <source>
        <dbReference type="Pfam" id="PF00933"/>
    </source>
</evidence>
<dbReference type="InterPro" id="IPR036962">
    <property type="entry name" value="Glyco_hydro_3_N_sf"/>
</dbReference>
<evidence type="ECO:0000313" key="9">
    <source>
        <dbReference type="Proteomes" id="UP000028922"/>
    </source>
</evidence>